<proteinExistence type="predicted"/>
<accession>D3BL68</accession>
<dbReference type="PANTHER" id="PTHR36934:SF1">
    <property type="entry name" value="THIOESTERASE DOMAIN-CONTAINING PROTEIN"/>
    <property type="match status" value="1"/>
</dbReference>
<dbReference type="PIRSF" id="PIRSF014972">
    <property type="entry name" value="FlK"/>
    <property type="match status" value="1"/>
</dbReference>
<feature type="domain" description="Fluoroacetyl-CoA-specific thioesterase-like" evidence="1">
    <location>
        <begin position="20"/>
        <end position="122"/>
    </location>
</feature>
<dbReference type="InterPro" id="IPR054485">
    <property type="entry name" value="FlK-like_dom"/>
</dbReference>
<evidence type="ECO:0000259" key="1">
    <source>
        <dbReference type="Pfam" id="PF22636"/>
    </source>
</evidence>
<dbReference type="SUPFAM" id="SSF54637">
    <property type="entry name" value="Thioesterase/thiol ester dehydrase-isomerase"/>
    <property type="match status" value="1"/>
</dbReference>
<dbReference type="GeneID" id="31364775"/>
<dbReference type="OMA" id="KIGEGIH"/>
<reference evidence="2 3" key="1">
    <citation type="journal article" date="2011" name="Genome Res.">
        <title>Phylogeny-wide analysis of social amoeba genomes highlights ancient origins for complex intercellular communication.</title>
        <authorList>
            <person name="Heidel A.J."/>
            <person name="Lawal H.M."/>
            <person name="Felder M."/>
            <person name="Schilde C."/>
            <person name="Helps N.R."/>
            <person name="Tunggal B."/>
            <person name="Rivero F."/>
            <person name="John U."/>
            <person name="Schleicher M."/>
            <person name="Eichinger L."/>
            <person name="Platzer M."/>
            <person name="Noegel A.A."/>
            <person name="Schaap P."/>
            <person name="Gloeckner G."/>
        </authorList>
    </citation>
    <scope>NUCLEOTIDE SEQUENCE [LARGE SCALE GENOMIC DNA]</scope>
    <source>
        <strain evidence="3">ATCC 26659 / Pp 5 / PN500</strain>
    </source>
</reference>
<name>D3BL68_HETP5</name>
<dbReference type="EMBL" id="ADBJ01000039">
    <property type="protein sequence ID" value="EFA77802.1"/>
    <property type="molecule type" value="Genomic_DNA"/>
</dbReference>
<dbReference type="RefSeq" id="XP_020429930.1">
    <property type="nucleotide sequence ID" value="XM_020580097.1"/>
</dbReference>
<gene>
    <name evidence="2" type="ORF">PPL_09300</name>
</gene>
<dbReference type="Proteomes" id="UP000001396">
    <property type="component" value="Unassembled WGS sequence"/>
</dbReference>
<keyword evidence="3" id="KW-1185">Reference proteome</keyword>
<dbReference type="Gene3D" id="3.10.129.10">
    <property type="entry name" value="Hotdog Thioesterase"/>
    <property type="match status" value="1"/>
</dbReference>
<dbReference type="InParanoid" id="D3BL68"/>
<dbReference type="InterPro" id="IPR029069">
    <property type="entry name" value="HotDog_dom_sf"/>
</dbReference>
<evidence type="ECO:0000313" key="3">
    <source>
        <dbReference type="Proteomes" id="UP000001396"/>
    </source>
</evidence>
<dbReference type="InterPro" id="IPR025540">
    <property type="entry name" value="FlK"/>
</dbReference>
<evidence type="ECO:0000313" key="2">
    <source>
        <dbReference type="EMBL" id="EFA77802.1"/>
    </source>
</evidence>
<dbReference type="AlphaFoldDB" id="D3BL68"/>
<sequence length="136" mass="14651">MSSPNLTAKVGDTHEVKSTVEEKHLANIVGSGDIEVFSTPSMIALMEKASVDCIKDKMGADWSSVGTSVNIAHLAATPLSLEVSAVATITAIDGKKVSFKVEASDATGKIGEGTHERFIVQRDRFKQRTYEKLEKK</sequence>
<dbReference type="STRING" id="670386.D3BL68"/>
<organism evidence="2 3">
    <name type="scientific">Heterostelium pallidum (strain ATCC 26659 / Pp 5 / PN500)</name>
    <name type="common">Cellular slime mold</name>
    <name type="synonym">Polysphondylium pallidum</name>
    <dbReference type="NCBI Taxonomy" id="670386"/>
    <lineage>
        <taxon>Eukaryota</taxon>
        <taxon>Amoebozoa</taxon>
        <taxon>Evosea</taxon>
        <taxon>Eumycetozoa</taxon>
        <taxon>Dictyostelia</taxon>
        <taxon>Acytosteliales</taxon>
        <taxon>Acytosteliaceae</taxon>
        <taxon>Heterostelium</taxon>
    </lineage>
</organism>
<dbReference type="PANTHER" id="PTHR36934">
    <property type="entry name" value="BLR0278 PROTEIN"/>
    <property type="match status" value="1"/>
</dbReference>
<dbReference type="Pfam" id="PF22636">
    <property type="entry name" value="FlK"/>
    <property type="match status" value="1"/>
</dbReference>
<protein>
    <recommendedName>
        <fullName evidence="1">Fluoroacetyl-CoA-specific thioesterase-like domain-containing protein</fullName>
    </recommendedName>
</protein>
<comment type="caution">
    <text evidence="2">The sequence shown here is derived from an EMBL/GenBank/DDBJ whole genome shotgun (WGS) entry which is preliminary data.</text>
</comment>